<keyword evidence="4" id="KW-1185">Reference proteome</keyword>
<dbReference type="InterPro" id="IPR039424">
    <property type="entry name" value="SBP_5"/>
</dbReference>
<comment type="caution">
    <text evidence="3">The sequence shown here is derived from an EMBL/GenBank/DDBJ whole genome shotgun (WGS) entry which is preliminary data.</text>
</comment>
<keyword evidence="3" id="KW-0449">Lipoprotein</keyword>
<sequence length="750" mass="80318">MKAVPALDTATRRSLAILMAGALLPLAACTSGEDGPSSEGGGSGASRDVPHLDREQVASGGTLRWAVDTLPPTLNAFQPSADASTERVTGAVLPSLFTLDPAARPQLNTDFLQAADVTEKEPRQTVVYKLNPEARWSSGRRIGVADFKAQWKALGGEKNSFGAARNAGYDRIKQVTRGKDAHEVKVVFRKPYADWKSLFTPLYPKSVMGSAKGFKRGARSSLPVSAGPFKVKRISRNDTSVTLVRNGKWWGDTAKLKRIVLRVVPRDERKSALARGKLDLAEIDVSTLRRIVSAHKGQAGGEDAKSESKRDGERGDGKHAASSKKEARKRAAQDRYLRHIAVRHAFEPAYTQLALNGAEGPLADERVRRAVARAIDREALAEKALRGTGLPVKALGSHLRMIDQDGYADNSDALGDQDVESAQSLLAEAGWEDGSTGSRPTADADAKKADDGKRDEDKGGGEKAGRDDGEDKDSQDDAGGGPQNRAAGAPGLAPVTAAVAARLAGQPLNLSSVTAGQRASVLTQAARVKLRSAKESGSERGIRKARAALKDATRARANADELRLLSDGGAKTQRTKEGKPLTLRFVLPAGPGSESIRATGARIARELTRIGIRTQMKKVADEDYFANHIAEGDYDLALYSWPGTAYPATDARPIYAKPAAAADGSLLVEQNYTRVGTNQIDQLFDQASKELDDGARNDLIKRADARIWAAAGSVPLYQRPQLVAAREKIANAGAFGFETPRYQDIGYEKQ</sequence>
<feature type="domain" description="Solute-binding protein family 5" evidence="2">
    <location>
        <begin position="115"/>
        <end position="439"/>
    </location>
</feature>
<feature type="region of interest" description="Disordered" evidence="1">
    <location>
        <begin position="428"/>
        <end position="490"/>
    </location>
</feature>
<dbReference type="RefSeq" id="WP_229711882.1">
    <property type="nucleotide sequence ID" value="NZ_BMMP01000008.1"/>
</dbReference>
<dbReference type="Gene3D" id="3.90.76.10">
    <property type="entry name" value="Dipeptide-binding Protein, Domain 1"/>
    <property type="match status" value="1"/>
</dbReference>
<accession>A0ABQ2MEA3</accession>
<evidence type="ECO:0000256" key="1">
    <source>
        <dbReference type="SAM" id="MobiDB-lite"/>
    </source>
</evidence>
<feature type="compositionally biased region" description="Basic and acidic residues" evidence="1">
    <location>
        <begin position="442"/>
        <end position="469"/>
    </location>
</feature>
<feature type="compositionally biased region" description="Basic and acidic residues" evidence="1">
    <location>
        <begin position="302"/>
        <end position="329"/>
    </location>
</feature>
<dbReference type="SUPFAM" id="SSF53850">
    <property type="entry name" value="Periplasmic binding protein-like II"/>
    <property type="match status" value="2"/>
</dbReference>
<feature type="region of interest" description="Disordered" evidence="1">
    <location>
        <begin position="294"/>
        <end position="329"/>
    </location>
</feature>
<evidence type="ECO:0000313" key="3">
    <source>
        <dbReference type="EMBL" id="GGO50183.1"/>
    </source>
</evidence>
<protein>
    <submittedName>
        <fullName evidence="3">Lipoprotein</fullName>
    </submittedName>
</protein>
<dbReference type="InterPro" id="IPR000914">
    <property type="entry name" value="SBP_5_dom"/>
</dbReference>
<evidence type="ECO:0000313" key="4">
    <source>
        <dbReference type="Proteomes" id="UP000631535"/>
    </source>
</evidence>
<organism evidence="3 4">
    <name type="scientific">Streptomyces daqingensis</name>
    <dbReference type="NCBI Taxonomy" id="1472640"/>
    <lineage>
        <taxon>Bacteria</taxon>
        <taxon>Bacillati</taxon>
        <taxon>Actinomycetota</taxon>
        <taxon>Actinomycetes</taxon>
        <taxon>Kitasatosporales</taxon>
        <taxon>Streptomycetaceae</taxon>
        <taxon>Streptomyces</taxon>
    </lineage>
</organism>
<dbReference type="PANTHER" id="PTHR30290">
    <property type="entry name" value="PERIPLASMIC BINDING COMPONENT OF ABC TRANSPORTER"/>
    <property type="match status" value="1"/>
</dbReference>
<dbReference type="PANTHER" id="PTHR30290:SF65">
    <property type="entry name" value="MONOACYL PHOSPHATIDYLINOSITOL TETRAMANNOSIDE-BINDING PROTEIN LPQW-RELATED"/>
    <property type="match status" value="1"/>
</dbReference>
<reference evidence="4" key="1">
    <citation type="journal article" date="2019" name="Int. J. Syst. Evol. Microbiol.">
        <title>The Global Catalogue of Microorganisms (GCM) 10K type strain sequencing project: providing services to taxonomists for standard genome sequencing and annotation.</title>
        <authorList>
            <consortium name="The Broad Institute Genomics Platform"/>
            <consortium name="The Broad Institute Genome Sequencing Center for Infectious Disease"/>
            <person name="Wu L."/>
            <person name="Ma J."/>
        </authorList>
    </citation>
    <scope>NUCLEOTIDE SEQUENCE [LARGE SCALE GENOMIC DNA]</scope>
    <source>
        <strain evidence="4">CGMCC 4.7178</strain>
    </source>
</reference>
<dbReference type="Pfam" id="PF00496">
    <property type="entry name" value="SBP_bac_5"/>
    <property type="match status" value="1"/>
</dbReference>
<feature type="region of interest" description="Disordered" evidence="1">
    <location>
        <begin position="30"/>
        <end position="49"/>
    </location>
</feature>
<proteinExistence type="predicted"/>
<name>A0ABQ2MEA3_9ACTN</name>
<dbReference type="Gene3D" id="3.10.105.10">
    <property type="entry name" value="Dipeptide-binding Protein, Domain 3"/>
    <property type="match status" value="2"/>
</dbReference>
<dbReference type="Gene3D" id="3.40.190.10">
    <property type="entry name" value="Periplasmic binding protein-like II"/>
    <property type="match status" value="1"/>
</dbReference>
<dbReference type="EMBL" id="BMMP01000008">
    <property type="protein sequence ID" value="GGO50183.1"/>
    <property type="molecule type" value="Genomic_DNA"/>
</dbReference>
<evidence type="ECO:0000259" key="2">
    <source>
        <dbReference type="Pfam" id="PF00496"/>
    </source>
</evidence>
<gene>
    <name evidence="3" type="ORF">GCM10012287_29370</name>
</gene>
<dbReference type="CDD" id="cd08501">
    <property type="entry name" value="PBP2_Lpqw"/>
    <property type="match status" value="1"/>
</dbReference>
<dbReference type="Proteomes" id="UP000631535">
    <property type="component" value="Unassembled WGS sequence"/>
</dbReference>